<name>A0AAN8A508_9PEZI</name>
<reference evidence="2" key="1">
    <citation type="submission" date="2023-08" db="EMBL/GenBank/DDBJ databases">
        <title>Black Yeasts Isolated from many extreme environments.</title>
        <authorList>
            <person name="Coleine C."/>
            <person name="Stajich J.E."/>
            <person name="Selbmann L."/>
        </authorList>
    </citation>
    <scope>NUCLEOTIDE SEQUENCE</scope>
    <source>
        <strain evidence="2">CCFEE 5810</strain>
    </source>
</reference>
<organism evidence="2 3">
    <name type="scientific">Elasticomyces elasticus</name>
    <dbReference type="NCBI Taxonomy" id="574655"/>
    <lineage>
        <taxon>Eukaryota</taxon>
        <taxon>Fungi</taxon>
        <taxon>Dikarya</taxon>
        <taxon>Ascomycota</taxon>
        <taxon>Pezizomycotina</taxon>
        <taxon>Dothideomycetes</taxon>
        <taxon>Dothideomycetidae</taxon>
        <taxon>Mycosphaerellales</taxon>
        <taxon>Teratosphaeriaceae</taxon>
        <taxon>Elasticomyces</taxon>
    </lineage>
</organism>
<protein>
    <recommendedName>
        <fullName evidence="4">NAD(P)-binding protein</fullName>
    </recommendedName>
</protein>
<dbReference type="PANTHER" id="PTHR43157:SF22">
    <property type="entry name" value="SHORT-CHAIN DEHYDROGENASE_REDUCTASE PHMF"/>
    <property type="match status" value="1"/>
</dbReference>
<sequence length="343" mass="37720">MSILFEFIYAKFHKPKDFKYSFAGKTVVVTGANTGVGYEAALKFVQQGASKVILAVRSIKKGEDARSRIEAVVGNKKGKEAGSVEVWELDMLSYPSVKAFAARADKELARLDYAILNAGVSPAKYEQSPYGWEQALQVNVLSTTLLALLLLPQMRRTSEIAGDFTPVLEIVSSGMSYYFSKLKDSNKGHLQAYNNPETWVGITAYGISKVFLEFAKVGLAGLAKPEGSPKADVFVIDVCPGPTRSELARDQTAWYLRAAIAVFAATMQHSTETGSRTYISGVMQGEKGHSGFWQYDRFKEPTPLQSNDKDGKLQAKLWAEIIGALEKDVPEVRELVTTSKQYS</sequence>
<dbReference type="Pfam" id="PF00106">
    <property type="entry name" value="adh_short"/>
    <property type="match status" value="1"/>
</dbReference>
<dbReference type="InterPro" id="IPR002347">
    <property type="entry name" value="SDR_fam"/>
</dbReference>
<dbReference type="GO" id="GO:0016491">
    <property type="term" value="F:oxidoreductase activity"/>
    <property type="evidence" value="ECO:0007669"/>
    <property type="project" value="UniProtKB-KW"/>
</dbReference>
<dbReference type="InterPro" id="IPR036291">
    <property type="entry name" value="NAD(P)-bd_dom_sf"/>
</dbReference>
<proteinExistence type="predicted"/>
<evidence type="ECO:0000313" key="2">
    <source>
        <dbReference type="EMBL" id="KAK5704860.1"/>
    </source>
</evidence>
<dbReference type="EMBL" id="JAVRQU010000003">
    <property type="protein sequence ID" value="KAK5704860.1"/>
    <property type="molecule type" value="Genomic_DNA"/>
</dbReference>
<comment type="caution">
    <text evidence="2">The sequence shown here is derived from an EMBL/GenBank/DDBJ whole genome shotgun (WGS) entry which is preliminary data.</text>
</comment>
<dbReference type="PANTHER" id="PTHR43157">
    <property type="entry name" value="PHOSPHATIDYLINOSITOL-GLYCAN BIOSYNTHESIS CLASS F PROTEIN-RELATED"/>
    <property type="match status" value="1"/>
</dbReference>
<dbReference type="SUPFAM" id="SSF51735">
    <property type="entry name" value="NAD(P)-binding Rossmann-fold domains"/>
    <property type="match status" value="1"/>
</dbReference>
<gene>
    <name evidence="2" type="ORF">LTR97_001969</name>
</gene>
<dbReference type="Gene3D" id="3.40.50.720">
    <property type="entry name" value="NAD(P)-binding Rossmann-like Domain"/>
    <property type="match status" value="1"/>
</dbReference>
<dbReference type="Proteomes" id="UP001310594">
    <property type="component" value="Unassembled WGS sequence"/>
</dbReference>
<evidence type="ECO:0008006" key="4">
    <source>
        <dbReference type="Google" id="ProtNLM"/>
    </source>
</evidence>
<keyword evidence="1" id="KW-0560">Oxidoreductase</keyword>
<dbReference type="AlphaFoldDB" id="A0AAN8A508"/>
<evidence type="ECO:0000256" key="1">
    <source>
        <dbReference type="ARBA" id="ARBA00023002"/>
    </source>
</evidence>
<evidence type="ECO:0000313" key="3">
    <source>
        <dbReference type="Proteomes" id="UP001310594"/>
    </source>
</evidence>
<accession>A0AAN8A508</accession>
<dbReference type="PRINTS" id="PR00081">
    <property type="entry name" value="GDHRDH"/>
</dbReference>